<sequence>MAMDLSTNAHCSSHTSKENILPSNKTNALQLQRAKQRTVLGVMSENEQHGRSFNQESYISKHSSFSDSSQLAFHGCASSSGYDVYVEEACEVVLAASGQEVVAGTNYLDGETDCLQNADLKLLLELSSNSGQDTSMRSEPDFALMPEEMMFVTEYAEDIHRNLRESEIRFRPSPGYLKKHPKITNGMRVILVDWLVEVVHEYSLRSETLHLAINYLDRFLSFVANVKQGKLQLVGIAALLIASKYEENLPPTLNEFVYTTDSAYTKKQLISMEHVFLKVLAFNMAAPTPNQFLHLFMSIHSVCANTENLARYVAELSLLEIDPFLQYTPSVVAAGAYCLAAYTVNRSLWPDSLHTFTGYTIADIGPCVTDLHKLYISAHSYPQQTIRKKYKSLKYCHVSFITPPAVLPFL</sequence>
<dbReference type="PROSITE" id="PS00292">
    <property type="entry name" value="CYCLINS"/>
    <property type="match status" value="1"/>
</dbReference>
<dbReference type="Pfam" id="PF02984">
    <property type="entry name" value="Cyclin_C"/>
    <property type="match status" value="1"/>
</dbReference>
<gene>
    <name evidence="12" type="ORF">D5F01_LYC13466</name>
</gene>
<keyword evidence="5" id="KW-0131">Cell cycle</keyword>
<dbReference type="InterPro" id="IPR006671">
    <property type="entry name" value="Cyclin_N"/>
</dbReference>
<feature type="compositionally biased region" description="Polar residues" evidence="9">
    <location>
        <begin position="1"/>
        <end position="14"/>
    </location>
</feature>
<dbReference type="FunFam" id="1.10.472.10:FF:000001">
    <property type="entry name" value="G2/mitotic-specific cyclin"/>
    <property type="match status" value="1"/>
</dbReference>
<evidence type="ECO:0000313" key="13">
    <source>
        <dbReference type="Proteomes" id="UP000424527"/>
    </source>
</evidence>
<dbReference type="GO" id="GO:0051301">
    <property type="term" value="P:cell division"/>
    <property type="evidence" value="ECO:0007669"/>
    <property type="project" value="UniProtKB-KW"/>
</dbReference>
<dbReference type="SUPFAM" id="SSF47954">
    <property type="entry name" value="Cyclin-like"/>
    <property type="match status" value="2"/>
</dbReference>
<dbReference type="Gene3D" id="1.10.472.10">
    <property type="entry name" value="Cyclin-like"/>
    <property type="match status" value="2"/>
</dbReference>
<evidence type="ECO:0000259" key="10">
    <source>
        <dbReference type="SMART" id="SM00385"/>
    </source>
</evidence>
<evidence type="ECO:0000256" key="6">
    <source>
        <dbReference type="ARBA" id="ARBA00025821"/>
    </source>
</evidence>
<dbReference type="InterPro" id="IPR013763">
    <property type="entry name" value="Cyclin-like_dom"/>
</dbReference>
<dbReference type="InterPro" id="IPR004367">
    <property type="entry name" value="Cyclin_C-dom"/>
</dbReference>
<protein>
    <recommendedName>
        <fullName evidence="7">G2/mitotic-specific cyclin-B2</fullName>
    </recommendedName>
</protein>
<keyword evidence="3" id="KW-0132">Cell division</keyword>
<proteinExistence type="inferred from homology"/>
<feature type="domain" description="Cyclin-like" evidence="10">
    <location>
        <begin position="291"/>
        <end position="373"/>
    </location>
</feature>
<dbReference type="PANTHER" id="PTHR10177">
    <property type="entry name" value="CYCLINS"/>
    <property type="match status" value="1"/>
</dbReference>
<dbReference type="InterPro" id="IPR048258">
    <property type="entry name" value="Cyclins_cyclin-box"/>
</dbReference>
<evidence type="ECO:0000256" key="9">
    <source>
        <dbReference type="SAM" id="MobiDB-lite"/>
    </source>
</evidence>
<dbReference type="InterPro" id="IPR036915">
    <property type="entry name" value="Cyclin-like_sf"/>
</dbReference>
<accession>A0A6G0I7M0</accession>
<evidence type="ECO:0000256" key="1">
    <source>
        <dbReference type="ARBA" id="ARBA00003222"/>
    </source>
</evidence>
<evidence type="ECO:0000256" key="7">
    <source>
        <dbReference type="ARBA" id="ARBA00040980"/>
    </source>
</evidence>
<dbReference type="Pfam" id="PF00134">
    <property type="entry name" value="Cyclin_N"/>
    <property type="match status" value="1"/>
</dbReference>
<evidence type="ECO:0000313" key="12">
    <source>
        <dbReference type="EMBL" id="KAE8287424.1"/>
    </source>
</evidence>
<dbReference type="SMART" id="SM01332">
    <property type="entry name" value="Cyclin_C"/>
    <property type="match status" value="1"/>
</dbReference>
<dbReference type="SMART" id="SM00385">
    <property type="entry name" value="CYCLIN"/>
    <property type="match status" value="2"/>
</dbReference>
<evidence type="ECO:0000256" key="2">
    <source>
        <dbReference type="ARBA" id="ARBA00006955"/>
    </source>
</evidence>
<evidence type="ECO:0000259" key="11">
    <source>
        <dbReference type="SMART" id="SM01332"/>
    </source>
</evidence>
<dbReference type="InterPro" id="IPR039361">
    <property type="entry name" value="Cyclin"/>
</dbReference>
<organism evidence="12 13">
    <name type="scientific">Larimichthys crocea</name>
    <name type="common">Large yellow croaker</name>
    <name type="synonym">Pseudosciaena crocea</name>
    <dbReference type="NCBI Taxonomy" id="215358"/>
    <lineage>
        <taxon>Eukaryota</taxon>
        <taxon>Metazoa</taxon>
        <taxon>Chordata</taxon>
        <taxon>Craniata</taxon>
        <taxon>Vertebrata</taxon>
        <taxon>Euteleostomi</taxon>
        <taxon>Actinopterygii</taxon>
        <taxon>Neopterygii</taxon>
        <taxon>Teleostei</taxon>
        <taxon>Neoteleostei</taxon>
        <taxon>Acanthomorphata</taxon>
        <taxon>Eupercaria</taxon>
        <taxon>Sciaenidae</taxon>
        <taxon>Larimichthys</taxon>
    </lineage>
</organism>
<evidence type="ECO:0000256" key="3">
    <source>
        <dbReference type="ARBA" id="ARBA00022618"/>
    </source>
</evidence>
<evidence type="ECO:0000256" key="4">
    <source>
        <dbReference type="ARBA" id="ARBA00023127"/>
    </source>
</evidence>
<dbReference type="Proteomes" id="UP000424527">
    <property type="component" value="Unassembled WGS sequence"/>
</dbReference>
<feature type="domain" description="Cyclin C-terminal" evidence="11">
    <location>
        <begin position="287"/>
        <end position="404"/>
    </location>
</feature>
<dbReference type="EMBL" id="REGW02000013">
    <property type="protein sequence ID" value="KAE8287424.1"/>
    <property type="molecule type" value="Genomic_DNA"/>
</dbReference>
<comment type="caution">
    <text evidence="12">The sequence shown here is derived from an EMBL/GenBank/DDBJ whole genome shotgun (WGS) entry which is preliminary data.</text>
</comment>
<evidence type="ECO:0000256" key="8">
    <source>
        <dbReference type="RuleBase" id="RU000383"/>
    </source>
</evidence>
<reference evidence="12 13" key="1">
    <citation type="submission" date="2019-07" db="EMBL/GenBank/DDBJ databases">
        <title>Chromosome genome assembly for large yellow croaker.</title>
        <authorList>
            <person name="Xiao S."/>
        </authorList>
    </citation>
    <scope>NUCLEOTIDE SEQUENCE [LARGE SCALE GENOMIC DNA]</scope>
    <source>
        <strain evidence="12">JMULYC20181020</strain>
        <tissue evidence="12">Muscle</tissue>
    </source>
</reference>
<comment type="function">
    <text evidence="1">Essential for the control of the cell cycle at the G2/M (mitosis) transition.</text>
</comment>
<dbReference type="AlphaFoldDB" id="A0A6G0I7M0"/>
<feature type="region of interest" description="Disordered" evidence="9">
    <location>
        <begin position="1"/>
        <end position="27"/>
    </location>
</feature>
<evidence type="ECO:0000256" key="5">
    <source>
        <dbReference type="ARBA" id="ARBA00023306"/>
    </source>
</evidence>
<feature type="domain" description="Cyclin-like" evidence="10">
    <location>
        <begin position="193"/>
        <end position="278"/>
    </location>
</feature>
<comment type="similarity">
    <text evidence="2">Belongs to the cyclin family. Cyclin AB subfamily.</text>
</comment>
<comment type="subunit">
    <text evidence="6">Interacts with the CDK1 protein kinase to form a serine/threonine kinase holoenzyme complex also known as maturation promoting factor (MPF). The cyclin subunit imparts substrate specificity to the complex.</text>
</comment>
<keyword evidence="4 8" id="KW-0195">Cyclin</keyword>
<keyword evidence="13" id="KW-1185">Reference proteome</keyword>
<name>A0A6G0I7M0_LARCR</name>